<organism evidence="2 3">
    <name type="scientific">Aspergillus transmontanensis</name>
    <dbReference type="NCBI Taxonomy" id="1034304"/>
    <lineage>
        <taxon>Eukaryota</taxon>
        <taxon>Fungi</taxon>
        <taxon>Dikarya</taxon>
        <taxon>Ascomycota</taxon>
        <taxon>Pezizomycotina</taxon>
        <taxon>Eurotiomycetes</taxon>
        <taxon>Eurotiomycetidae</taxon>
        <taxon>Eurotiales</taxon>
        <taxon>Aspergillaceae</taxon>
        <taxon>Aspergillus</taxon>
        <taxon>Aspergillus subgen. Circumdati</taxon>
    </lineage>
</organism>
<evidence type="ECO:0000313" key="2">
    <source>
        <dbReference type="EMBL" id="KAE8318989.1"/>
    </source>
</evidence>
<gene>
    <name evidence="2" type="ORF">BDV41DRAFT_520618</name>
</gene>
<evidence type="ECO:0000313" key="3">
    <source>
        <dbReference type="Proteomes" id="UP000325433"/>
    </source>
</evidence>
<keyword evidence="1" id="KW-0472">Membrane</keyword>
<keyword evidence="1" id="KW-0812">Transmembrane</keyword>
<dbReference type="Proteomes" id="UP000325433">
    <property type="component" value="Unassembled WGS sequence"/>
</dbReference>
<keyword evidence="1" id="KW-1133">Transmembrane helix</keyword>
<keyword evidence="3" id="KW-1185">Reference proteome</keyword>
<accession>A0A5N6WGQ9</accession>
<dbReference type="AlphaFoldDB" id="A0A5N6WGQ9"/>
<feature type="transmembrane region" description="Helical" evidence="1">
    <location>
        <begin position="25"/>
        <end position="46"/>
    </location>
</feature>
<sequence>MDRVFALPYIIEAPSHTLVNRDARLIMPLSVSKTPVFCCIVIYIFYTYPRRLLPGELIKTILQYPSWHNRRY</sequence>
<protein>
    <submittedName>
        <fullName evidence="2">Uncharacterized protein</fullName>
    </submittedName>
</protein>
<evidence type="ECO:0000256" key="1">
    <source>
        <dbReference type="SAM" id="Phobius"/>
    </source>
</evidence>
<name>A0A5N6WGQ9_9EURO</name>
<reference evidence="3" key="1">
    <citation type="submission" date="2019-04" db="EMBL/GenBank/DDBJ databases">
        <title>Friends and foes A comparative genomics studyof 23 Aspergillus species from section Flavi.</title>
        <authorList>
            <consortium name="DOE Joint Genome Institute"/>
            <person name="Kjaerbolling I."/>
            <person name="Vesth T."/>
            <person name="Frisvad J.C."/>
            <person name="Nybo J.L."/>
            <person name="Theobald S."/>
            <person name="Kildgaard S."/>
            <person name="Isbrandt T."/>
            <person name="Kuo A."/>
            <person name="Sato A."/>
            <person name="Lyhne E.K."/>
            <person name="Kogle M.E."/>
            <person name="Wiebenga A."/>
            <person name="Kun R.S."/>
            <person name="Lubbers R.J."/>
            <person name="Makela M.R."/>
            <person name="Barry K."/>
            <person name="Chovatia M."/>
            <person name="Clum A."/>
            <person name="Daum C."/>
            <person name="Haridas S."/>
            <person name="He G."/>
            <person name="LaButti K."/>
            <person name="Lipzen A."/>
            <person name="Mondo S."/>
            <person name="Riley R."/>
            <person name="Salamov A."/>
            <person name="Simmons B.A."/>
            <person name="Magnuson J.K."/>
            <person name="Henrissat B."/>
            <person name="Mortensen U.H."/>
            <person name="Larsen T.O."/>
            <person name="Devries R.P."/>
            <person name="Grigoriev I.V."/>
            <person name="Machida M."/>
            <person name="Baker S.E."/>
            <person name="Andersen M.R."/>
        </authorList>
    </citation>
    <scope>NUCLEOTIDE SEQUENCE [LARGE SCALE GENOMIC DNA]</scope>
    <source>
        <strain evidence="3">CBS 130015</strain>
    </source>
</reference>
<dbReference type="EMBL" id="ML738295">
    <property type="protein sequence ID" value="KAE8318989.1"/>
    <property type="molecule type" value="Genomic_DNA"/>
</dbReference>
<proteinExistence type="predicted"/>